<gene>
    <name evidence="1" type="ORF">BpHYR1_049646</name>
</gene>
<comment type="caution">
    <text evidence="1">The sequence shown here is derived from an EMBL/GenBank/DDBJ whole genome shotgun (WGS) entry which is preliminary data.</text>
</comment>
<organism evidence="1 2">
    <name type="scientific">Brachionus plicatilis</name>
    <name type="common">Marine rotifer</name>
    <name type="synonym">Brachionus muelleri</name>
    <dbReference type="NCBI Taxonomy" id="10195"/>
    <lineage>
        <taxon>Eukaryota</taxon>
        <taxon>Metazoa</taxon>
        <taxon>Spiralia</taxon>
        <taxon>Gnathifera</taxon>
        <taxon>Rotifera</taxon>
        <taxon>Eurotatoria</taxon>
        <taxon>Monogononta</taxon>
        <taxon>Pseudotrocha</taxon>
        <taxon>Ploima</taxon>
        <taxon>Brachionidae</taxon>
        <taxon>Brachionus</taxon>
    </lineage>
</organism>
<dbReference type="AlphaFoldDB" id="A0A3M7R5D8"/>
<protein>
    <submittedName>
        <fullName evidence="1">Uncharacterized protein</fullName>
    </submittedName>
</protein>
<name>A0A3M7R5D8_BRAPC</name>
<keyword evidence="2" id="KW-1185">Reference proteome</keyword>
<accession>A0A3M7R5D8</accession>
<evidence type="ECO:0000313" key="1">
    <source>
        <dbReference type="EMBL" id="RNA18766.1"/>
    </source>
</evidence>
<evidence type="ECO:0000313" key="2">
    <source>
        <dbReference type="Proteomes" id="UP000276133"/>
    </source>
</evidence>
<sequence length="93" mass="10945">MIDLRQNLIAQSILAIKTSTNNAGTERDICTRRYGTVVSHRPPTKFFKNKIEIIKRRLQNSNLKIIRFLLKQVENLTDYFKSAKKLYEFLSEI</sequence>
<proteinExistence type="predicted"/>
<dbReference type="Proteomes" id="UP000276133">
    <property type="component" value="Unassembled WGS sequence"/>
</dbReference>
<dbReference type="EMBL" id="REGN01004174">
    <property type="protein sequence ID" value="RNA18766.1"/>
    <property type="molecule type" value="Genomic_DNA"/>
</dbReference>
<reference evidence="1 2" key="1">
    <citation type="journal article" date="2018" name="Sci. Rep.">
        <title>Genomic signatures of local adaptation to the degree of environmental predictability in rotifers.</title>
        <authorList>
            <person name="Franch-Gras L."/>
            <person name="Hahn C."/>
            <person name="Garcia-Roger E.M."/>
            <person name="Carmona M.J."/>
            <person name="Serra M."/>
            <person name="Gomez A."/>
        </authorList>
    </citation>
    <scope>NUCLEOTIDE SEQUENCE [LARGE SCALE GENOMIC DNA]</scope>
    <source>
        <strain evidence="1">HYR1</strain>
    </source>
</reference>